<dbReference type="PANTHER" id="PTHR30290">
    <property type="entry name" value="PERIPLASMIC BINDING COMPONENT OF ABC TRANSPORTER"/>
    <property type="match status" value="1"/>
</dbReference>
<comment type="caution">
    <text evidence="4">The sequence shown here is derived from an EMBL/GenBank/DDBJ whole genome shotgun (WGS) entry which is preliminary data.</text>
</comment>
<proteinExistence type="predicted"/>
<evidence type="ECO:0000313" key="4">
    <source>
        <dbReference type="EMBL" id="NBJ92754.1"/>
    </source>
</evidence>
<evidence type="ECO:0000256" key="2">
    <source>
        <dbReference type="SAM" id="SignalP"/>
    </source>
</evidence>
<reference evidence="4" key="1">
    <citation type="submission" date="2018-09" db="EMBL/GenBank/DDBJ databases">
        <title>Murine metabolic-syndrome-specific gut microbial biobank.</title>
        <authorList>
            <person name="Liu C."/>
        </authorList>
    </citation>
    <scope>NUCLEOTIDE SEQUENCE</scope>
    <source>
        <strain evidence="4">D42-62</strain>
    </source>
</reference>
<dbReference type="InterPro" id="IPR030678">
    <property type="entry name" value="Peptide/Ni-bd"/>
</dbReference>
<feature type="domain" description="Solute-binding protein family 5" evidence="3">
    <location>
        <begin position="132"/>
        <end position="535"/>
    </location>
</feature>
<feature type="signal peptide" evidence="2">
    <location>
        <begin position="1"/>
        <end position="23"/>
    </location>
</feature>
<dbReference type="Gene3D" id="3.40.190.10">
    <property type="entry name" value="Periplasmic binding protein-like II"/>
    <property type="match status" value="1"/>
</dbReference>
<name>A0A9X5GRW5_9FIRM</name>
<dbReference type="GO" id="GO:0043190">
    <property type="term" value="C:ATP-binding cassette (ABC) transporter complex"/>
    <property type="evidence" value="ECO:0007669"/>
    <property type="project" value="InterPro"/>
</dbReference>
<dbReference type="CDD" id="cd08509">
    <property type="entry name" value="PBP2_TmCBP_oligosaccharides_like"/>
    <property type="match status" value="1"/>
</dbReference>
<dbReference type="SUPFAM" id="SSF53850">
    <property type="entry name" value="Periplasmic binding protein-like II"/>
    <property type="match status" value="1"/>
</dbReference>
<evidence type="ECO:0000256" key="1">
    <source>
        <dbReference type="SAM" id="MobiDB-lite"/>
    </source>
</evidence>
<dbReference type="Gene3D" id="3.90.76.10">
    <property type="entry name" value="Dipeptide-binding Protein, Domain 1"/>
    <property type="match status" value="1"/>
</dbReference>
<dbReference type="RefSeq" id="WP_160559842.1">
    <property type="nucleotide sequence ID" value="NZ_QZDT01000012.1"/>
</dbReference>
<protein>
    <submittedName>
        <fullName evidence="4">ABC transporter substrate-binding protein</fullName>
    </submittedName>
</protein>
<dbReference type="GO" id="GO:1904680">
    <property type="term" value="F:peptide transmembrane transporter activity"/>
    <property type="evidence" value="ECO:0007669"/>
    <property type="project" value="TreeGrafter"/>
</dbReference>
<organism evidence="4 5">
    <name type="scientific">Parablautia muri</name>
    <dbReference type="NCBI Taxonomy" id="2320879"/>
    <lineage>
        <taxon>Bacteria</taxon>
        <taxon>Bacillati</taxon>
        <taxon>Bacillota</taxon>
        <taxon>Clostridia</taxon>
        <taxon>Lachnospirales</taxon>
        <taxon>Lachnospiraceae</taxon>
        <taxon>Parablautia</taxon>
    </lineage>
</organism>
<feature type="region of interest" description="Disordered" evidence="1">
    <location>
        <begin position="26"/>
        <end position="79"/>
    </location>
</feature>
<keyword evidence="5" id="KW-1185">Reference proteome</keyword>
<dbReference type="InterPro" id="IPR000914">
    <property type="entry name" value="SBP_5_dom"/>
</dbReference>
<dbReference type="PANTHER" id="PTHR30290:SF82">
    <property type="entry name" value="ABC-TYPE DIPEPTIDE_OLIGOPEPTIDE TRANSPORT SYSTEM, PERIPLASMIC COMPONENT"/>
    <property type="match status" value="1"/>
</dbReference>
<dbReference type="EMBL" id="QZDT01000012">
    <property type="protein sequence ID" value="NBJ92754.1"/>
    <property type="molecule type" value="Genomic_DNA"/>
</dbReference>
<dbReference type="PIRSF" id="PIRSF002741">
    <property type="entry name" value="MppA"/>
    <property type="match status" value="1"/>
</dbReference>
<dbReference type="Proteomes" id="UP001154420">
    <property type="component" value="Unassembled WGS sequence"/>
</dbReference>
<evidence type="ECO:0000259" key="3">
    <source>
        <dbReference type="Pfam" id="PF00496"/>
    </source>
</evidence>
<dbReference type="AlphaFoldDB" id="A0A9X5GRW5"/>
<dbReference type="GO" id="GO:0015833">
    <property type="term" value="P:peptide transport"/>
    <property type="evidence" value="ECO:0007669"/>
    <property type="project" value="TreeGrafter"/>
</dbReference>
<dbReference type="InterPro" id="IPR039424">
    <property type="entry name" value="SBP_5"/>
</dbReference>
<dbReference type="OrthoDB" id="9772924at2"/>
<evidence type="ECO:0000313" key="5">
    <source>
        <dbReference type="Proteomes" id="UP001154420"/>
    </source>
</evidence>
<sequence length="640" mass="70342">MKARSKRLVALFATLAMTVSLLAGCGGGTSEPASSDTSGSGTEAGQEEAPDAAGDADAADTGDAADTSTASGDVNSTPRNETLYFAGQQWGTINDWNPFSANSNNAMAIQQKDSSRTLIYETLFMFNMLDGELYPLLATDWAWDDDTMTSLTINLNPDAHWSDGSALTAEDVAYTWDCNVKYESSLGVDFPNYIESITAVDDTTVAIKCALDDAGNPTNPLKVQQLLQQMYIMQKAYLETVEARNDSDKEAMKLDKMDDLIASGPYMPFYDDDQKVVFIRDENYWGQAASMWGKLPTPKYIAHVIYADNNAGQIALTAGEVDVCQQFITDVQKLWEEEGLPITTYIDEPPYGQCATMPSCWMNVDVEGLDQAEVRKAIAMATDFDQVIASAMSNQSPTFKDVPRSTMNPTDGEQALYDQAAVKDLQFAGNDVDGANALLDEAGIVDSDGDGIREYNGKPLSFKAECPDGWTDWMASLEIVASSAKNIGIDIQTYFPDTNTFYNDITTGSFEICMNSPSGSSITNPWGRCMQFLSSQYADLEVNWNGNWSHYRNDEADEILAKIPLETDQATLKEYYTRLNEIYLTDVPSFALMYRPELFYAVNESVWTGYPMKDDGSNIPPTDCTDGYGIAALYNLTLVE</sequence>
<dbReference type="GO" id="GO:0042597">
    <property type="term" value="C:periplasmic space"/>
    <property type="evidence" value="ECO:0007669"/>
    <property type="project" value="UniProtKB-ARBA"/>
</dbReference>
<feature type="chain" id="PRO_5040762226" evidence="2">
    <location>
        <begin position="24"/>
        <end position="640"/>
    </location>
</feature>
<dbReference type="Gene3D" id="3.10.105.10">
    <property type="entry name" value="Dipeptide-binding Protein, Domain 3"/>
    <property type="match status" value="1"/>
</dbReference>
<accession>A0A9X5GRW5</accession>
<feature type="compositionally biased region" description="Low complexity" evidence="1">
    <location>
        <begin position="51"/>
        <end position="73"/>
    </location>
</feature>
<feature type="compositionally biased region" description="Polar residues" evidence="1">
    <location>
        <begin position="31"/>
        <end position="43"/>
    </location>
</feature>
<gene>
    <name evidence="4" type="ORF">D5281_09125</name>
</gene>
<dbReference type="Pfam" id="PF00496">
    <property type="entry name" value="SBP_bac_5"/>
    <property type="match status" value="1"/>
</dbReference>
<keyword evidence="2" id="KW-0732">Signal</keyword>
<dbReference type="PROSITE" id="PS51257">
    <property type="entry name" value="PROKAR_LIPOPROTEIN"/>
    <property type="match status" value="1"/>
</dbReference>